<dbReference type="Proteomes" id="UP001186974">
    <property type="component" value="Unassembled WGS sequence"/>
</dbReference>
<name>A0ACC3D3B9_9PEZI</name>
<accession>A0ACC3D3B9</accession>
<evidence type="ECO:0000313" key="1">
    <source>
        <dbReference type="EMBL" id="KAK3061178.1"/>
    </source>
</evidence>
<comment type="caution">
    <text evidence="1">The sequence shown here is derived from an EMBL/GenBank/DDBJ whole genome shotgun (WGS) entry which is preliminary data.</text>
</comment>
<keyword evidence="2" id="KW-1185">Reference proteome</keyword>
<sequence length="231" mass="25580">MSTPRYVRTSVEAARAAKPLRPARLPRPFVSYEPTLARTPISTSADSSRKQSRVQSRSMSSSVQPETTNIQTASGVSLDSHQKTLVGSVLDLFAGRPSLEKLQLWKDDGVFEDPITVARGRKQYEAQWYGLQTAFSEIERLHHEVIDSGNPIVMNLKTRYVVKGIGKEQTISSVVNIFTDSNGKIEKVEDKWDGKLPDGPFSNAMRKLNAVTVPNIVGVPKNKQEDAQKGN</sequence>
<reference evidence="1" key="1">
    <citation type="submission" date="2024-09" db="EMBL/GenBank/DDBJ databases">
        <title>Black Yeasts Isolated from many extreme environments.</title>
        <authorList>
            <person name="Coleine C."/>
            <person name="Stajich J.E."/>
            <person name="Selbmann L."/>
        </authorList>
    </citation>
    <scope>NUCLEOTIDE SEQUENCE</scope>
    <source>
        <strain evidence="1">CCFEE 5737</strain>
    </source>
</reference>
<gene>
    <name evidence="1" type="ORF">LTS18_006845</name>
</gene>
<evidence type="ECO:0000313" key="2">
    <source>
        <dbReference type="Proteomes" id="UP001186974"/>
    </source>
</evidence>
<proteinExistence type="predicted"/>
<organism evidence="1 2">
    <name type="scientific">Coniosporium uncinatum</name>
    <dbReference type="NCBI Taxonomy" id="93489"/>
    <lineage>
        <taxon>Eukaryota</taxon>
        <taxon>Fungi</taxon>
        <taxon>Dikarya</taxon>
        <taxon>Ascomycota</taxon>
        <taxon>Pezizomycotina</taxon>
        <taxon>Dothideomycetes</taxon>
        <taxon>Dothideomycetes incertae sedis</taxon>
        <taxon>Coniosporium</taxon>
    </lineage>
</organism>
<protein>
    <submittedName>
        <fullName evidence="1">Uncharacterized protein</fullName>
    </submittedName>
</protein>
<dbReference type="EMBL" id="JAWDJW010008014">
    <property type="protein sequence ID" value="KAK3061178.1"/>
    <property type="molecule type" value="Genomic_DNA"/>
</dbReference>